<feature type="compositionally biased region" description="Low complexity" evidence="2">
    <location>
        <begin position="162"/>
        <end position="174"/>
    </location>
</feature>
<gene>
    <name evidence="4" type="ORF">WR25_22152</name>
</gene>
<feature type="compositionally biased region" description="Basic and acidic residues" evidence="2">
    <location>
        <begin position="1043"/>
        <end position="1056"/>
    </location>
</feature>
<feature type="region of interest" description="Disordered" evidence="2">
    <location>
        <begin position="402"/>
        <end position="426"/>
    </location>
</feature>
<evidence type="ECO:0000256" key="2">
    <source>
        <dbReference type="SAM" id="MobiDB-lite"/>
    </source>
</evidence>
<feature type="domain" description="BTB" evidence="3">
    <location>
        <begin position="490"/>
        <end position="551"/>
    </location>
</feature>
<evidence type="ECO:0000259" key="3">
    <source>
        <dbReference type="PROSITE" id="PS50097"/>
    </source>
</evidence>
<feature type="compositionally biased region" description="Low complexity" evidence="2">
    <location>
        <begin position="1142"/>
        <end position="1155"/>
    </location>
</feature>
<evidence type="ECO:0000313" key="4">
    <source>
        <dbReference type="EMBL" id="PAV82107.1"/>
    </source>
</evidence>
<dbReference type="CDD" id="cd18490">
    <property type="entry name" value="BACK_BTBD8"/>
    <property type="match status" value="1"/>
</dbReference>
<sequence>MATADLVLVAADGKKLPAHECILRARAPGFYQRHVEATIAAMGPKQEGKMREVAIGDIDSAGLEFFIHSVYTEDEIAAIPNEQSEQNPDDQRDSAASRTSNLTNSAMEESVELDFMKGETDDRIPDDEVTPSLEASVDINTTGLQQPSLPEKPQTAPQVCNQQQPGISSSQSSPRRVMMSGQNMRNTIQQQQQQNQQMIYPSPYQMMPPPEPSYLTYPPPYHMPPTSHHHYAIPMVPAQTIFSGGYQMGPQMGPQMGQMGSMSQHHQPYYQQFAMNYAKMNPYSSCMTSSVPPPSLPSMTSFRDLAANSPIGGSVYSLGTRSEVADIPEEEEILNVAEDRRRRLEAAAAAQRRRTSRENAGMSKFIRLDSLQDANEQVQKKEHIVVRKRSSGGQKQIFPMFFGLDNGNGNEPSREDEPRSGRGSALDNLKARSIGLSLSKRLSMTSLTSLTSIDVMTPSNEVPPMINTDKTPASKLAADLMQMYSNNEDTDVIIRTQDGDLHAHKCILSATCAFFRQQLLKSKRVEMMGFSKNAVHFLLCFLYGGLTSIPDDVDAWEVIALATHLNHKDLADVVALHLKATRCHWFHRPCASCVASVFDCLPQLQSIRGLRPLYDEAMAWQAKHFARIWKGRVFIYLPEQWQKECYEAVIEQLNDETVIETMLGCERLQVALPRLKAESASQVLSLVDDILNVSMQYLTHSFHLVVTSKSFKQQGKGLALNLGLLEELLPALIHSLSADVAIKTYIGLNDLLEEIQDDYLQSQASPKKSIALSMQFEKWSTRFITLVKRLHEMVDKHLLHYAASVVNSDAWNLLDRATQARIQETGLFIEMRQAKAPPPRLSSHNRSYKRSASTGVRMGTSQYQQRAKSAERTFRPLSIIEQSPGINSSEDVSKSGSANDISKIADVPQKSLIPTSKTEASSKTSQAKLPVKKPVKDNLPPEKPKPSTSNVVTTQQKKPEIPRPVSKHEKPTAVSGNQEAKIEMTAPTTTPRVAKDKSPSSSSAKETTGIETPDKSLPKKVESPKLKERNTEMARKKSPVKKRVIESEDGRLERQTTHTIMAGPKSSGLPNPDAVKSAELPAAAKPKSVVKPMVQESASTVSSPPNFKPVVTKPSSLRQPTASANTSISRTPTPRQSAIPKATTQTTQRAPPTATSKLQSGVARPKEVAKSATPATSTSTSKTPQKTPIRGPKKDTNSIEK</sequence>
<feature type="coiled-coil region" evidence="1">
    <location>
        <begin position="327"/>
        <end position="354"/>
    </location>
</feature>
<feature type="compositionally biased region" description="Polar residues" evidence="2">
    <location>
        <begin position="880"/>
        <end position="900"/>
    </location>
</feature>
<feature type="region of interest" description="Disordered" evidence="2">
    <location>
        <begin position="79"/>
        <end position="110"/>
    </location>
</feature>
<feature type="compositionally biased region" description="Basic and acidic residues" evidence="2">
    <location>
        <begin position="1012"/>
        <end position="1035"/>
    </location>
</feature>
<dbReference type="CDD" id="cd18186">
    <property type="entry name" value="BTB_POZ_ZBTB_KLHL-like"/>
    <property type="match status" value="1"/>
</dbReference>
<evidence type="ECO:0000313" key="5">
    <source>
        <dbReference type="Proteomes" id="UP000218231"/>
    </source>
</evidence>
<accession>A0A2A2L7T5</accession>
<dbReference type="Pfam" id="PF00651">
    <property type="entry name" value="BTB"/>
    <property type="match status" value="2"/>
</dbReference>
<evidence type="ECO:0000256" key="1">
    <source>
        <dbReference type="SAM" id="Coils"/>
    </source>
</evidence>
<keyword evidence="5" id="KW-1185">Reference proteome</keyword>
<name>A0A2A2L7T5_9BILA</name>
<dbReference type="InterPro" id="IPR000210">
    <property type="entry name" value="BTB/POZ_dom"/>
</dbReference>
<organism evidence="4 5">
    <name type="scientific">Diploscapter pachys</name>
    <dbReference type="NCBI Taxonomy" id="2018661"/>
    <lineage>
        <taxon>Eukaryota</taxon>
        <taxon>Metazoa</taxon>
        <taxon>Ecdysozoa</taxon>
        <taxon>Nematoda</taxon>
        <taxon>Chromadorea</taxon>
        <taxon>Rhabditida</taxon>
        <taxon>Rhabditina</taxon>
        <taxon>Rhabditomorpha</taxon>
        <taxon>Rhabditoidea</taxon>
        <taxon>Rhabditidae</taxon>
        <taxon>Diploscapter</taxon>
    </lineage>
</organism>
<feature type="compositionally biased region" description="Polar residues" evidence="2">
    <location>
        <begin position="1113"/>
        <end position="1136"/>
    </location>
</feature>
<reference evidence="4 5" key="1">
    <citation type="journal article" date="2017" name="Curr. Biol.">
        <title>Genome architecture and evolution of a unichromosomal asexual nematode.</title>
        <authorList>
            <person name="Fradin H."/>
            <person name="Zegar C."/>
            <person name="Gutwein M."/>
            <person name="Lucas J."/>
            <person name="Kovtun M."/>
            <person name="Corcoran D."/>
            <person name="Baugh L.R."/>
            <person name="Kiontke K."/>
            <person name="Gunsalus K."/>
            <person name="Fitch D.H."/>
            <person name="Piano F."/>
        </authorList>
    </citation>
    <scope>NUCLEOTIDE SEQUENCE [LARGE SCALE GENOMIC DNA]</scope>
    <source>
        <strain evidence="4">PF1309</strain>
    </source>
</reference>
<dbReference type="InterPro" id="IPR043225">
    <property type="entry name" value="BACK_BTBD8"/>
</dbReference>
<dbReference type="Pfam" id="PF26017">
    <property type="entry name" value="BACK_BTBD8"/>
    <property type="match status" value="1"/>
</dbReference>
<feature type="compositionally biased region" description="Basic and acidic residues" evidence="2">
    <location>
        <begin position="934"/>
        <end position="945"/>
    </location>
</feature>
<feature type="region of interest" description="Disordered" evidence="2">
    <location>
        <begin position="143"/>
        <end position="175"/>
    </location>
</feature>
<feature type="compositionally biased region" description="Polar residues" evidence="2">
    <location>
        <begin position="1096"/>
        <end position="1105"/>
    </location>
</feature>
<feature type="domain" description="BTB" evidence="3">
    <location>
        <begin position="4"/>
        <end position="72"/>
    </location>
</feature>
<protein>
    <recommendedName>
        <fullName evidence="3">BTB domain-containing protein</fullName>
    </recommendedName>
</protein>
<keyword evidence="1" id="KW-0175">Coiled coil</keyword>
<feature type="compositionally biased region" description="Polar residues" evidence="2">
    <location>
        <begin position="946"/>
        <end position="956"/>
    </location>
</feature>
<feature type="compositionally biased region" description="Polar residues" evidence="2">
    <location>
        <begin position="96"/>
        <end position="107"/>
    </location>
</feature>
<dbReference type="Proteomes" id="UP000218231">
    <property type="component" value="Unassembled WGS sequence"/>
</dbReference>
<dbReference type="AlphaFoldDB" id="A0A2A2L7T5"/>
<dbReference type="STRING" id="2018661.A0A2A2L7T5"/>
<feature type="compositionally biased region" description="Basic and acidic residues" evidence="2">
    <location>
        <begin position="957"/>
        <end position="971"/>
    </location>
</feature>
<dbReference type="Gene3D" id="3.30.710.10">
    <property type="entry name" value="Potassium Channel Kv1.1, Chain A"/>
    <property type="match status" value="2"/>
</dbReference>
<dbReference type="SMART" id="SM00225">
    <property type="entry name" value="BTB"/>
    <property type="match status" value="1"/>
</dbReference>
<feature type="compositionally biased region" description="Basic and acidic residues" evidence="2">
    <location>
        <begin position="1192"/>
        <end position="1201"/>
    </location>
</feature>
<proteinExistence type="predicted"/>
<dbReference type="InterPro" id="IPR011333">
    <property type="entry name" value="SKP1/BTB/POZ_sf"/>
</dbReference>
<feature type="compositionally biased region" description="Polar residues" evidence="2">
    <location>
        <begin position="842"/>
        <end position="867"/>
    </location>
</feature>
<comment type="caution">
    <text evidence="4">The sequence shown here is derived from an EMBL/GenBank/DDBJ whole genome shotgun (WGS) entry which is preliminary data.</text>
</comment>
<dbReference type="SUPFAM" id="SSF54695">
    <property type="entry name" value="POZ domain"/>
    <property type="match status" value="1"/>
</dbReference>
<feature type="region of interest" description="Disordered" evidence="2">
    <location>
        <begin position="833"/>
        <end position="1201"/>
    </location>
</feature>
<dbReference type="OrthoDB" id="409642at2759"/>
<dbReference type="PANTHER" id="PTHR22427:SF7">
    <property type="entry name" value="GH15728P"/>
    <property type="match status" value="1"/>
</dbReference>
<feature type="compositionally biased region" description="Low complexity" evidence="2">
    <location>
        <begin position="1170"/>
        <end position="1188"/>
    </location>
</feature>
<feature type="compositionally biased region" description="Polar residues" evidence="2">
    <location>
        <begin position="912"/>
        <end position="927"/>
    </location>
</feature>
<dbReference type="PANTHER" id="PTHR22427">
    <property type="entry name" value="GH15728P"/>
    <property type="match status" value="1"/>
</dbReference>
<dbReference type="PROSITE" id="PS50097">
    <property type="entry name" value="BTB"/>
    <property type="match status" value="2"/>
</dbReference>
<dbReference type="EMBL" id="LIAE01007079">
    <property type="protein sequence ID" value="PAV82107.1"/>
    <property type="molecule type" value="Genomic_DNA"/>
</dbReference>